<evidence type="ECO:0000259" key="2">
    <source>
        <dbReference type="PROSITE" id="PS50097"/>
    </source>
</evidence>
<feature type="compositionally biased region" description="Low complexity" evidence="1">
    <location>
        <begin position="108"/>
        <end position="140"/>
    </location>
</feature>
<evidence type="ECO:0000313" key="4">
    <source>
        <dbReference type="Proteomes" id="UP000541558"/>
    </source>
</evidence>
<sequence>MPLRIYFCPPLPCAEPVCSPIPKAVIVEPAVVLCHLNPSRERQRVFSSMSGSTRSSSAISASPRTSQHISRPHWPWTPGTYTQRPAHSSQSSSQSTPNPASFNSELRTTSNVAYSSYSSSSRSGTPRVTTSSLTPTMSPLNADTTTRQWSLTGFEWVVKNVSKLRDFVEGVAPADGEPLLTADDFELLKQSPTLGDKYKLEIAPSSSPDDNTRAFLSLYITSLEMDYAHGGFESAATMMAAIKCQDEAAGARGARPEWVWDFWQHDWIFRQESEVWECPLPVLSDLLDSPRIRQTNSFVICVQIHTPSGPTIPQQPSVCYVPKDLLDGLESSLDNPNTGDVRFICLERLHPDPSSDLASSPSSLSRQSNSSGSSQSPFSSHITGRKRVIYAHSDILIRRSEYFSTMLTSSFSENTALSHGERKTHTIVVEEAEFETIYWLLKYCYANWLLFKQHDDPRAAAEGVGAGWSAKCLNHRENEWEWMTFHKSGHNDDARSAASGDSVALAPVSRSTSRKSAEEHAVPTNPPLHLSTTRPSNTKSTLTTGASGPSRQPTTGPRRSTSNTAAGVSSPAGPSSAPGRSKPIPVPVSTSGFPTGSHYPASPRVTRGNPDPHPHPTPAPPPASALAMYQVAHRYSMRSLSVLALEHIMSTITPDTCFAMLLASYAWDELHSLVEDYAIEKWDEVSVSEEFERCCNEVAAGEWGADGGTTLMSVFRRLRSPSAAAT</sequence>
<dbReference type="EMBL" id="JAACJK010000109">
    <property type="protein sequence ID" value="KAF5333269.1"/>
    <property type="molecule type" value="Genomic_DNA"/>
</dbReference>
<dbReference type="SUPFAM" id="SSF54695">
    <property type="entry name" value="POZ domain"/>
    <property type="match status" value="1"/>
</dbReference>
<dbReference type="Proteomes" id="UP000541558">
    <property type="component" value="Unassembled WGS sequence"/>
</dbReference>
<feature type="region of interest" description="Disordered" evidence="1">
    <location>
        <begin position="354"/>
        <end position="380"/>
    </location>
</feature>
<feature type="domain" description="BTB" evidence="2">
    <location>
        <begin position="378"/>
        <end position="453"/>
    </location>
</feature>
<evidence type="ECO:0000256" key="1">
    <source>
        <dbReference type="SAM" id="MobiDB-lite"/>
    </source>
</evidence>
<dbReference type="PROSITE" id="PS50097">
    <property type="entry name" value="BTB"/>
    <property type="match status" value="1"/>
</dbReference>
<comment type="caution">
    <text evidence="3">The sequence shown here is derived from an EMBL/GenBank/DDBJ whole genome shotgun (WGS) entry which is preliminary data.</text>
</comment>
<dbReference type="Pfam" id="PF00651">
    <property type="entry name" value="BTB"/>
    <property type="match status" value="1"/>
</dbReference>
<dbReference type="PANTHER" id="PTHR24413">
    <property type="entry name" value="SPECKLE-TYPE POZ PROTEIN"/>
    <property type="match status" value="1"/>
</dbReference>
<dbReference type="CDD" id="cd18186">
    <property type="entry name" value="BTB_POZ_ZBTB_KLHL-like"/>
    <property type="match status" value="1"/>
</dbReference>
<feature type="region of interest" description="Disordered" evidence="1">
    <location>
        <begin position="45"/>
        <end position="142"/>
    </location>
</feature>
<feature type="region of interest" description="Disordered" evidence="1">
    <location>
        <begin position="492"/>
        <end position="623"/>
    </location>
</feature>
<protein>
    <recommendedName>
        <fullName evidence="2">BTB domain-containing protein</fullName>
    </recommendedName>
</protein>
<dbReference type="InterPro" id="IPR011333">
    <property type="entry name" value="SKP1/BTB/POZ_sf"/>
</dbReference>
<feature type="compositionally biased region" description="Low complexity" evidence="1">
    <location>
        <begin position="47"/>
        <end position="66"/>
    </location>
</feature>
<dbReference type="OrthoDB" id="288590at2759"/>
<proteinExistence type="predicted"/>
<dbReference type="Gene3D" id="3.30.710.10">
    <property type="entry name" value="Potassium Channel Kv1.1, Chain A"/>
    <property type="match status" value="1"/>
</dbReference>
<feature type="compositionally biased region" description="Low complexity" evidence="1">
    <location>
        <begin position="565"/>
        <end position="579"/>
    </location>
</feature>
<name>A0A8H5FDX6_9AGAR</name>
<dbReference type="InterPro" id="IPR000210">
    <property type="entry name" value="BTB/POZ_dom"/>
</dbReference>
<keyword evidence="4" id="KW-1185">Reference proteome</keyword>
<reference evidence="3 4" key="1">
    <citation type="journal article" date="2020" name="ISME J.">
        <title>Uncovering the hidden diversity of litter-decomposition mechanisms in mushroom-forming fungi.</title>
        <authorList>
            <person name="Floudas D."/>
            <person name="Bentzer J."/>
            <person name="Ahren D."/>
            <person name="Johansson T."/>
            <person name="Persson P."/>
            <person name="Tunlid A."/>
        </authorList>
    </citation>
    <scope>NUCLEOTIDE SEQUENCE [LARGE SCALE GENOMIC DNA]</scope>
    <source>
        <strain evidence="3 4">CBS 175.51</strain>
    </source>
</reference>
<organism evidence="3 4">
    <name type="scientific">Ephemerocybe angulata</name>
    <dbReference type="NCBI Taxonomy" id="980116"/>
    <lineage>
        <taxon>Eukaryota</taxon>
        <taxon>Fungi</taxon>
        <taxon>Dikarya</taxon>
        <taxon>Basidiomycota</taxon>
        <taxon>Agaricomycotina</taxon>
        <taxon>Agaricomycetes</taxon>
        <taxon>Agaricomycetidae</taxon>
        <taxon>Agaricales</taxon>
        <taxon>Agaricineae</taxon>
        <taxon>Psathyrellaceae</taxon>
        <taxon>Ephemerocybe</taxon>
    </lineage>
</organism>
<evidence type="ECO:0000313" key="3">
    <source>
        <dbReference type="EMBL" id="KAF5333269.1"/>
    </source>
</evidence>
<dbReference type="AlphaFoldDB" id="A0A8H5FDX6"/>
<accession>A0A8H5FDX6</accession>
<feature type="compositionally biased region" description="Polar residues" evidence="1">
    <location>
        <begin position="530"/>
        <end position="564"/>
    </location>
</feature>
<feature type="compositionally biased region" description="Polar residues" evidence="1">
    <location>
        <begin position="96"/>
        <end position="107"/>
    </location>
</feature>
<gene>
    <name evidence="3" type="ORF">D9611_002579</name>
</gene>